<protein>
    <submittedName>
        <fullName evidence="1">Uncharacterized protein</fullName>
    </submittedName>
</protein>
<accession>A0ACB9BQY9</accession>
<dbReference type="Proteomes" id="UP001055811">
    <property type="component" value="Linkage Group LG06"/>
</dbReference>
<sequence length="218" mass="24633">MTGTSSPTSILPSIASYLSGRWLSMAASLTRLEKERQVSYPPPSPSSITVPISFLFPKYRGFPMSLLSTISLFLPCFYFPTPLQFHRLIPVLYKLVDSTRHIFFSRWILHFCQHFSPKTSFYPRLMKGCIYIADEMVANEAVRINIQGGGGGGGGFAVLKWRYMWKRMLDTSKEAAVVASSSPLSFLNLHSENYLPNYTYLHNPVYCYFILVKAGESG</sequence>
<evidence type="ECO:0000313" key="1">
    <source>
        <dbReference type="EMBL" id="KAI3724444.1"/>
    </source>
</evidence>
<keyword evidence="2" id="KW-1185">Reference proteome</keyword>
<dbReference type="EMBL" id="CM042014">
    <property type="protein sequence ID" value="KAI3724444.1"/>
    <property type="molecule type" value="Genomic_DNA"/>
</dbReference>
<evidence type="ECO:0000313" key="2">
    <source>
        <dbReference type="Proteomes" id="UP001055811"/>
    </source>
</evidence>
<reference evidence="2" key="1">
    <citation type="journal article" date="2022" name="Mol. Ecol. Resour.">
        <title>The genomes of chicory, endive, great burdock and yacon provide insights into Asteraceae palaeo-polyploidization history and plant inulin production.</title>
        <authorList>
            <person name="Fan W."/>
            <person name="Wang S."/>
            <person name="Wang H."/>
            <person name="Wang A."/>
            <person name="Jiang F."/>
            <person name="Liu H."/>
            <person name="Zhao H."/>
            <person name="Xu D."/>
            <person name="Zhang Y."/>
        </authorList>
    </citation>
    <scope>NUCLEOTIDE SEQUENCE [LARGE SCALE GENOMIC DNA]</scope>
    <source>
        <strain evidence="2">cv. Punajuju</strain>
    </source>
</reference>
<organism evidence="1 2">
    <name type="scientific">Cichorium intybus</name>
    <name type="common">Chicory</name>
    <dbReference type="NCBI Taxonomy" id="13427"/>
    <lineage>
        <taxon>Eukaryota</taxon>
        <taxon>Viridiplantae</taxon>
        <taxon>Streptophyta</taxon>
        <taxon>Embryophyta</taxon>
        <taxon>Tracheophyta</taxon>
        <taxon>Spermatophyta</taxon>
        <taxon>Magnoliopsida</taxon>
        <taxon>eudicotyledons</taxon>
        <taxon>Gunneridae</taxon>
        <taxon>Pentapetalae</taxon>
        <taxon>asterids</taxon>
        <taxon>campanulids</taxon>
        <taxon>Asterales</taxon>
        <taxon>Asteraceae</taxon>
        <taxon>Cichorioideae</taxon>
        <taxon>Cichorieae</taxon>
        <taxon>Cichoriinae</taxon>
        <taxon>Cichorium</taxon>
    </lineage>
</organism>
<proteinExistence type="predicted"/>
<gene>
    <name evidence="1" type="ORF">L2E82_36220</name>
</gene>
<reference evidence="1 2" key="2">
    <citation type="journal article" date="2022" name="Mol. Ecol. Resour.">
        <title>The genomes of chicory, endive, great burdock and yacon provide insights into Asteraceae paleo-polyploidization history and plant inulin production.</title>
        <authorList>
            <person name="Fan W."/>
            <person name="Wang S."/>
            <person name="Wang H."/>
            <person name="Wang A."/>
            <person name="Jiang F."/>
            <person name="Liu H."/>
            <person name="Zhao H."/>
            <person name="Xu D."/>
            <person name="Zhang Y."/>
        </authorList>
    </citation>
    <scope>NUCLEOTIDE SEQUENCE [LARGE SCALE GENOMIC DNA]</scope>
    <source>
        <strain evidence="2">cv. Punajuju</strain>
        <tissue evidence="1">Leaves</tissue>
    </source>
</reference>
<comment type="caution">
    <text evidence="1">The sequence shown here is derived from an EMBL/GenBank/DDBJ whole genome shotgun (WGS) entry which is preliminary data.</text>
</comment>
<name>A0ACB9BQY9_CICIN</name>